<organism evidence="1 2">
    <name type="scientific">Gnathostoma spinigerum</name>
    <dbReference type="NCBI Taxonomy" id="75299"/>
    <lineage>
        <taxon>Eukaryota</taxon>
        <taxon>Metazoa</taxon>
        <taxon>Ecdysozoa</taxon>
        <taxon>Nematoda</taxon>
        <taxon>Chromadorea</taxon>
        <taxon>Rhabditida</taxon>
        <taxon>Spirurina</taxon>
        <taxon>Gnathostomatomorpha</taxon>
        <taxon>Gnathostomatoidea</taxon>
        <taxon>Gnathostomatidae</taxon>
        <taxon>Gnathostoma</taxon>
    </lineage>
</organism>
<evidence type="ECO:0000313" key="2">
    <source>
        <dbReference type="Proteomes" id="UP001608902"/>
    </source>
</evidence>
<reference evidence="1 2" key="1">
    <citation type="submission" date="2024-08" db="EMBL/GenBank/DDBJ databases">
        <title>Gnathostoma spinigerum genome.</title>
        <authorList>
            <person name="Gonzalez-Bertolin B."/>
            <person name="Monzon S."/>
            <person name="Zaballos A."/>
            <person name="Jimenez P."/>
            <person name="Dekumyoy P."/>
            <person name="Varona S."/>
            <person name="Cuesta I."/>
            <person name="Sumanam S."/>
            <person name="Adisakwattana P."/>
            <person name="Gasser R.B."/>
            <person name="Hernandez-Gonzalez A."/>
            <person name="Young N.D."/>
            <person name="Perteguer M.J."/>
        </authorList>
    </citation>
    <scope>NUCLEOTIDE SEQUENCE [LARGE SCALE GENOMIC DNA]</scope>
    <source>
        <strain evidence="1">AL3</strain>
        <tissue evidence="1">Liver</tissue>
    </source>
</reference>
<comment type="caution">
    <text evidence="1">The sequence shown here is derived from an EMBL/GenBank/DDBJ whole genome shotgun (WGS) entry which is preliminary data.</text>
</comment>
<proteinExistence type="predicted"/>
<accession>A0ABD6EMI3</accession>
<name>A0ABD6EMI3_9BILA</name>
<dbReference type="Proteomes" id="UP001608902">
    <property type="component" value="Unassembled WGS sequence"/>
</dbReference>
<keyword evidence="2" id="KW-1185">Reference proteome</keyword>
<sequence length="145" mass="16690">MHHDKAYQALLTIPYIDNKLTDSLTTILNKYDLPIKLMVTPPPTLKNILVRNRIYDRICHDKTSCIICPSNEAGDCCAKDVVYSIQCRLCYAKYIGETGRFLHERLHEHILSMSDPFAGLHLNNPMAKHVMKHHHGQDVDVRIRV</sequence>
<dbReference type="EMBL" id="JBGFUD010003280">
    <property type="protein sequence ID" value="MFH4978529.1"/>
    <property type="molecule type" value="Genomic_DNA"/>
</dbReference>
<evidence type="ECO:0008006" key="3">
    <source>
        <dbReference type="Google" id="ProtNLM"/>
    </source>
</evidence>
<protein>
    <recommendedName>
        <fullName evidence="3">C2H2-type domain-containing protein</fullName>
    </recommendedName>
</protein>
<dbReference type="AlphaFoldDB" id="A0ABD6EMI3"/>
<gene>
    <name evidence="1" type="ORF">AB6A40_005238</name>
</gene>
<evidence type="ECO:0000313" key="1">
    <source>
        <dbReference type="EMBL" id="MFH4978529.1"/>
    </source>
</evidence>